<dbReference type="Proteomes" id="UP000255297">
    <property type="component" value="Unassembled WGS sequence"/>
</dbReference>
<dbReference type="Gene3D" id="2.102.10.10">
    <property type="entry name" value="Rieske [2Fe-2S] iron-sulphur domain"/>
    <property type="match status" value="1"/>
</dbReference>
<keyword evidence="5" id="KW-0408">Iron</keyword>
<evidence type="ECO:0000256" key="5">
    <source>
        <dbReference type="ARBA" id="ARBA00023004"/>
    </source>
</evidence>
<keyword evidence="4 8" id="KW-0560">Oxidoreductase</keyword>
<accession>A0A378LS42</accession>
<sequence length="355" mass="42096">MNRYQPIPIQWYFDPSIYELEKENLFKQNPQYVGHHLMVPNLNDYYVLKCSNDREILIHHENGISLLSNICRHRQALLLSDSGNVKRIRCPIHSWSYSTQGELIHAPHFEQLPCLNLAKDNVSEWNGLLFRGNSKIQEHTIESKAYRMFDFSDYVFAQSTYQHYSFNWKIFMEVFLDNYHIPFFHNGLRRLVDVNHIEWTIKESYSIQYVDIQSDLTKFGTDNFKSYQNELLAEAKSNLPRYGAVWMAYYPNIMIEYYPYMIIISTIYPVGVAQCMNIVEFFHPKTIWEKNPGLCKAAQEAYLETAKEDEQICTRINEGRKALYEQGENQYGPYQFELEAALPSFYDFLTEHINR</sequence>
<dbReference type="PANTHER" id="PTHR43756:SF5">
    <property type="entry name" value="CHOLINE MONOOXYGENASE, CHLOROPLASTIC"/>
    <property type="match status" value="1"/>
</dbReference>
<reference evidence="8 9" key="1">
    <citation type="submission" date="2018-06" db="EMBL/GenBank/DDBJ databases">
        <authorList>
            <consortium name="Pathogen Informatics"/>
            <person name="Doyle S."/>
        </authorList>
    </citation>
    <scope>NUCLEOTIDE SEQUENCE [LARGE SCALE GENOMIC DNA]</scope>
    <source>
        <strain evidence="8 9">NCTC11532</strain>
    </source>
</reference>
<gene>
    <name evidence="8" type="primary">bphA</name>
    <name evidence="8" type="ORF">NCTC11532_00824</name>
</gene>
<evidence type="ECO:0000259" key="7">
    <source>
        <dbReference type="PROSITE" id="PS51296"/>
    </source>
</evidence>
<dbReference type="InterPro" id="IPR001663">
    <property type="entry name" value="Rng_hydr_dOase-A"/>
</dbReference>
<dbReference type="InterPro" id="IPR036922">
    <property type="entry name" value="Rieske_2Fe-2S_sf"/>
</dbReference>
<keyword evidence="9" id="KW-1185">Reference proteome</keyword>
<evidence type="ECO:0000313" key="8">
    <source>
        <dbReference type="EMBL" id="STY28649.1"/>
    </source>
</evidence>
<dbReference type="SUPFAM" id="SSF50022">
    <property type="entry name" value="ISP domain"/>
    <property type="match status" value="1"/>
</dbReference>
<dbReference type="EC" id="1.14.12.18" evidence="8"/>
<dbReference type="GO" id="GO:0004497">
    <property type="term" value="F:monooxygenase activity"/>
    <property type="evidence" value="ECO:0007669"/>
    <property type="project" value="UniProtKB-KW"/>
</dbReference>
<dbReference type="Pfam" id="PF00848">
    <property type="entry name" value="Ring_hydroxyl_A"/>
    <property type="match status" value="1"/>
</dbReference>
<dbReference type="CDD" id="cd03469">
    <property type="entry name" value="Rieske_RO_Alpha_N"/>
    <property type="match status" value="1"/>
</dbReference>
<keyword evidence="2" id="KW-0001">2Fe-2S</keyword>
<dbReference type="GO" id="GO:0005506">
    <property type="term" value="F:iron ion binding"/>
    <property type="evidence" value="ECO:0007669"/>
    <property type="project" value="InterPro"/>
</dbReference>
<dbReference type="GO" id="GO:0051537">
    <property type="term" value="F:2 iron, 2 sulfur cluster binding"/>
    <property type="evidence" value="ECO:0007669"/>
    <property type="project" value="UniProtKB-KW"/>
</dbReference>
<dbReference type="Pfam" id="PF00355">
    <property type="entry name" value="Rieske"/>
    <property type="match status" value="1"/>
</dbReference>
<dbReference type="GO" id="GO:0018687">
    <property type="term" value="F:biphenyl 2,3-dioxygenase activity"/>
    <property type="evidence" value="ECO:0007669"/>
    <property type="project" value="UniProtKB-EC"/>
</dbReference>
<dbReference type="AlphaFoldDB" id="A0A378LS42"/>
<evidence type="ECO:0000256" key="4">
    <source>
        <dbReference type="ARBA" id="ARBA00023002"/>
    </source>
</evidence>
<evidence type="ECO:0000313" key="9">
    <source>
        <dbReference type="Proteomes" id="UP000255297"/>
    </source>
</evidence>
<evidence type="ECO:0000256" key="6">
    <source>
        <dbReference type="ARBA" id="ARBA00023014"/>
    </source>
</evidence>
<dbReference type="CDD" id="cd00680">
    <property type="entry name" value="RHO_alpha_C"/>
    <property type="match status" value="1"/>
</dbReference>
<proteinExistence type="predicted"/>
<dbReference type="Gene3D" id="3.90.380.10">
    <property type="entry name" value="Naphthalene 1,2-dioxygenase Alpha Subunit, Chain A, domain 1"/>
    <property type="match status" value="1"/>
</dbReference>
<dbReference type="PANTHER" id="PTHR43756">
    <property type="entry name" value="CHOLINE MONOOXYGENASE, CHLOROPLASTIC"/>
    <property type="match status" value="1"/>
</dbReference>
<evidence type="ECO:0000256" key="3">
    <source>
        <dbReference type="ARBA" id="ARBA00022723"/>
    </source>
</evidence>
<keyword evidence="8" id="KW-0503">Monooxygenase</keyword>
<dbReference type="PROSITE" id="PS51296">
    <property type="entry name" value="RIESKE"/>
    <property type="match status" value="1"/>
</dbReference>
<protein>
    <submittedName>
        <fullName evidence="8">Choline monooxygenase</fullName>
        <ecNumber evidence="8">1.14.12.18</ecNumber>
    </submittedName>
</protein>
<dbReference type="SUPFAM" id="SSF55961">
    <property type="entry name" value="Bet v1-like"/>
    <property type="match status" value="1"/>
</dbReference>
<dbReference type="EMBL" id="UGPB01000001">
    <property type="protein sequence ID" value="STY28649.1"/>
    <property type="molecule type" value="Genomic_DNA"/>
</dbReference>
<evidence type="ECO:0000256" key="2">
    <source>
        <dbReference type="ARBA" id="ARBA00022714"/>
    </source>
</evidence>
<dbReference type="STRING" id="1122170.GCA_000701265_03124"/>
<feature type="domain" description="Rieske" evidence="7">
    <location>
        <begin position="30"/>
        <end position="131"/>
    </location>
</feature>
<dbReference type="InterPro" id="IPR015879">
    <property type="entry name" value="Ring_hydroxy_dOase_asu_C_dom"/>
</dbReference>
<organism evidence="8 9">
    <name type="scientific">Legionella wadsworthii</name>
    <dbReference type="NCBI Taxonomy" id="28088"/>
    <lineage>
        <taxon>Bacteria</taxon>
        <taxon>Pseudomonadati</taxon>
        <taxon>Pseudomonadota</taxon>
        <taxon>Gammaproteobacteria</taxon>
        <taxon>Legionellales</taxon>
        <taxon>Legionellaceae</taxon>
        <taxon>Legionella</taxon>
    </lineage>
</organism>
<dbReference type="RefSeq" id="WP_242601916.1">
    <property type="nucleotide sequence ID" value="NZ_CAAAIS010000011.1"/>
</dbReference>
<comment type="cofactor">
    <cofactor evidence="1">
        <name>Fe cation</name>
        <dbReference type="ChEBI" id="CHEBI:24875"/>
    </cofactor>
</comment>
<dbReference type="InterPro" id="IPR017941">
    <property type="entry name" value="Rieske_2Fe-2S"/>
</dbReference>
<keyword evidence="3" id="KW-0479">Metal-binding</keyword>
<name>A0A378LS42_9GAMM</name>
<evidence type="ECO:0000256" key="1">
    <source>
        <dbReference type="ARBA" id="ARBA00001962"/>
    </source>
</evidence>
<dbReference type="PRINTS" id="PR00090">
    <property type="entry name" value="RNGDIOXGNASE"/>
</dbReference>
<keyword evidence="6" id="KW-0411">Iron-sulfur</keyword>